<dbReference type="EMBL" id="JARBHB010000001">
    <property type="protein sequence ID" value="KAJ8896099.1"/>
    <property type="molecule type" value="Genomic_DNA"/>
</dbReference>
<evidence type="ECO:0000313" key="1">
    <source>
        <dbReference type="EMBL" id="KAJ8896099.1"/>
    </source>
</evidence>
<evidence type="ECO:0000313" key="2">
    <source>
        <dbReference type="Proteomes" id="UP001159363"/>
    </source>
</evidence>
<organism evidence="1 2">
    <name type="scientific">Dryococelus australis</name>
    <dbReference type="NCBI Taxonomy" id="614101"/>
    <lineage>
        <taxon>Eukaryota</taxon>
        <taxon>Metazoa</taxon>
        <taxon>Ecdysozoa</taxon>
        <taxon>Arthropoda</taxon>
        <taxon>Hexapoda</taxon>
        <taxon>Insecta</taxon>
        <taxon>Pterygota</taxon>
        <taxon>Neoptera</taxon>
        <taxon>Polyneoptera</taxon>
        <taxon>Phasmatodea</taxon>
        <taxon>Verophasmatodea</taxon>
        <taxon>Anareolatae</taxon>
        <taxon>Phasmatidae</taxon>
        <taxon>Eurycanthinae</taxon>
        <taxon>Dryococelus</taxon>
    </lineage>
</organism>
<protein>
    <submittedName>
        <fullName evidence="1">Uncharacterized protein</fullName>
    </submittedName>
</protein>
<proteinExistence type="predicted"/>
<name>A0ABQ9IHH5_9NEOP</name>
<gene>
    <name evidence="1" type="ORF">PR048_001441</name>
</gene>
<keyword evidence="2" id="KW-1185">Reference proteome</keyword>
<accession>A0ABQ9IHH5</accession>
<comment type="caution">
    <text evidence="1">The sequence shown here is derived from an EMBL/GenBank/DDBJ whole genome shotgun (WGS) entry which is preliminary data.</text>
</comment>
<sequence>MKKNHTIIMGDFKAKVGKDSEDDFIGPYGLGERNERGEQLNSPGIMIRNNIYYILLNQWNRNSHTSVRTYPGAGISSDHNPLVGVFKIRMKNIRKKMAIKYNLGKLKEHPIRNQVEIHLNNEISILSEALSTEEK</sequence>
<dbReference type="Proteomes" id="UP001159363">
    <property type="component" value="Chromosome 1"/>
</dbReference>
<feature type="non-terminal residue" evidence="1">
    <location>
        <position position="135"/>
    </location>
</feature>
<reference evidence="1 2" key="1">
    <citation type="submission" date="2023-02" db="EMBL/GenBank/DDBJ databases">
        <title>LHISI_Scaffold_Assembly.</title>
        <authorList>
            <person name="Stuart O.P."/>
            <person name="Cleave R."/>
            <person name="Magrath M.J.L."/>
            <person name="Mikheyev A.S."/>
        </authorList>
    </citation>
    <scope>NUCLEOTIDE SEQUENCE [LARGE SCALE GENOMIC DNA]</scope>
    <source>
        <strain evidence="1">Daus_M_001</strain>
        <tissue evidence="1">Leg muscle</tissue>
    </source>
</reference>